<dbReference type="AlphaFoldDB" id="A0A026W998"/>
<dbReference type="EMBL" id="KK107323">
    <property type="protein sequence ID" value="EZA52568.1"/>
    <property type="molecule type" value="Genomic_DNA"/>
</dbReference>
<sequence length="84" mass="9319">MRGRSRVKQRGGGRGTSGRARWWLVGSWAPVEARGGGRMRGWVCCGRRTTLGGWREVMTAEVLSGSFVKKTRSTALRRAAGRKR</sequence>
<organism evidence="1 2">
    <name type="scientific">Ooceraea biroi</name>
    <name type="common">Clonal raider ant</name>
    <name type="synonym">Cerapachys biroi</name>
    <dbReference type="NCBI Taxonomy" id="2015173"/>
    <lineage>
        <taxon>Eukaryota</taxon>
        <taxon>Metazoa</taxon>
        <taxon>Ecdysozoa</taxon>
        <taxon>Arthropoda</taxon>
        <taxon>Hexapoda</taxon>
        <taxon>Insecta</taxon>
        <taxon>Pterygota</taxon>
        <taxon>Neoptera</taxon>
        <taxon>Endopterygota</taxon>
        <taxon>Hymenoptera</taxon>
        <taxon>Apocrita</taxon>
        <taxon>Aculeata</taxon>
        <taxon>Formicoidea</taxon>
        <taxon>Formicidae</taxon>
        <taxon>Dorylinae</taxon>
        <taxon>Ooceraea</taxon>
    </lineage>
</organism>
<reference evidence="1 2" key="1">
    <citation type="journal article" date="2014" name="Curr. Biol.">
        <title>The genome of the clonal raider ant Cerapachys biroi.</title>
        <authorList>
            <person name="Oxley P.R."/>
            <person name="Ji L."/>
            <person name="Fetter-Pruneda I."/>
            <person name="McKenzie S.K."/>
            <person name="Li C."/>
            <person name="Hu H."/>
            <person name="Zhang G."/>
            <person name="Kronauer D.J."/>
        </authorList>
    </citation>
    <scope>NUCLEOTIDE SEQUENCE [LARGE SCALE GENOMIC DNA]</scope>
</reference>
<protein>
    <submittedName>
        <fullName evidence="1">Uncharacterized protein</fullName>
    </submittedName>
</protein>
<dbReference type="Proteomes" id="UP000053097">
    <property type="component" value="Unassembled WGS sequence"/>
</dbReference>
<evidence type="ECO:0000313" key="2">
    <source>
        <dbReference type="Proteomes" id="UP000053097"/>
    </source>
</evidence>
<keyword evidence="2" id="KW-1185">Reference proteome</keyword>
<gene>
    <name evidence="1" type="ORF">X777_08051</name>
</gene>
<proteinExistence type="predicted"/>
<evidence type="ECO:0000313" key="1">
    <source>
        <dbReference type="EMBL" id="EZA52568.1"/>
    </source>
</evidence>
<name>A0A026W998_OOCBI</name>
<accession>A0A026W998</accession>